<dbReference type="InterPro" id="IPR043502">
    <property type="entry name" value="DNA/RNA_pol_sf"/>
</dbReference>
<gene>
    <name evidence="2" type="ORF">O181_040298</name>
</gene>
<protein>
    <recommendedName>
        <fullName evidence="1">Reverse transcriptase domain-containing protein</fullName>
    </recommendedName>
</protein>
<dbReference type="EMBL" id="AVOT02015894">
    <property type="protein sequence ID" value="MBW0500583.1"/>
    <property type="molecule type" value="Genomic_DNA"/>
</dbReference>
<dbReference type="InterPro" id="IPR000477">
    <property type="entry name" value="RT_dom"/>
</dbReference>
<proteinExistence type="predicted"/>
<dbReference type="OrthoDB" id="6153616at2759"/>
<sequence>MDALKGFHQNFLTDNSKRLLQIIVHRGIFEYPRMPFGIKNPASHYQRLMNTIYPEELSEGWLTIYIDDIIVCSETCENHFKRLEKVLQKRVQVNMKISLKKCHFASSELKPLGHVVSGLSLGIYKNKVAEVLLTPMPQTKKEMQSFVGFAGYYRQHIKDFPKIAKSLYKLCDK</sequence>
<comment type="caution">
    <text evidence="2">The sequence shown here is derived from an EMBL/GenBank/DDBJ whole genome shotgun (WGS) entry which is preliminary data.</text>
</comment>
<dbReference type="InterPro" id="IPR043128">
    <property type="entry name" value="Rev_trsase/Diguanyl_cyclase"/>
</dbReference>
<evidence type="ECO:0000313" key="2">
    <source>
        <dbReference type="EMBL" id="MBW0500583.1"/>
    </source>
</evidence>
<evidence type="ECO:0000313" key="3">
    <source>
        <dbReference type="Proteomes" id="UP000765509"/>
    </source>
</evidence>
<keyword evidence="3" id="KW-1185">Reference proteome</keyword>
<dbReference type="Proteomes" id="UP000765509">
    <property type="component" value="Unassembled WGS sequence"/>
</dbReference>
<dbReference type="AlphaFoldDB" id="A0A9Q3DF28"/>
<feature type="domain" description="Reverse transcriptase" evidence="1">
    <location>
        <begin position="2"/>
        <end position="115"/>
    </location>
</feature>
<reference evidence="2" key="1">
    <citation type="submission" date="2021-03" db="EMBL/GenBank/DDBJ databases">
        <title>Draft genome sequence of rust myrtle Austropuccinia psidii MF-1, a brazilian biotype.</title>
        <authorList>
            <person name="Quecine M.C."/>
            <person name="Pachon D.M.R."/>
            <person name="Bonatelli M.L."/>
            <person name="Correr F.H."/>
            <person name="Franceschini L.M."/>
            <person name="Leite T.F."/>
            <person name="Margarido G.R.A."/>
            <person name="Almeida C.A."/>
            <person name="Ferrarezi J.A."/>
            <person name="Labate C.A."/>
        </authorList>
    </citation>
    <scope>NUCLEOTIDE SEQUENCE</scope>
    <source>
        <strain evidence="2">MF-1</strain>
    </source>
</reference>
<accession>A0A9Q3DF28</accession>
<evidence type="ECO:0000259" key="1">
    <source>
        <dbReference type="Pfam" id="PF00078"/>
    </source>
</evidence>
<organism evidence="2 3">
    <name type="scientific">Austropuccinia psidii MF-1</name>
    <dbReference type="NCBI Taxonomy" id="1389203"/>
    <lineage>
        <taxon>Eukaryota</taxon>
        <taxon>Fungi</taxon>
        <taxon>Dikarya</taxon>
        <taxon>Basidiomycota</taxon>
        <taxon>Pucciniomycotina</taxon>
        <taxon>Pucciniomycetes</taxon>
        <taxon>Pucciniales</taxon>
        <taxon>Sphaerophragmiaceae</taxon>
        <taxon>Austropuccinia</taxon>
    </lineage>
</organism>
<dbReference type="PANTHER" id="PTHR33064:SF37">
    <property type="entry name" value="RIBONUCLEASE H"/>
    <property type="match status" value="1"/>
</dbReference>
<dbReference type="InterPro" id="IPR051320">
    <property type="entry name" value="Viral_Replic_Matur_Polypro"/>
</dbReference>
<dbReference type="Gene3D" id="3.30.70.270">
    <property type="match status" value="2"/>
</dbReference>
<dbReference type="CDD" id="cd01647">
    <property type="entry name" value="RT_LTR"/>
    <property type="match status" value="1"/>
</dbReference>
<dbReference type="Pfam" id="PF00078">
    <property type="entry name" value="RVT_1"/>
    <property type="match status" value="1"/>
</dbReference>
<dbReference type="SUPFAM" id="SSF56672">
    <property type="entry name" value="DNA/RNA polymerases"/>
    <property type="match status" value="1"/>
</dbReference>
<dbReference type="PANTHER" id="PTHR33064">
    <property type="entry name" value="POL PROTEIN"/>
    <property type="match status" value="1"/>
</dbReference>
<name>A0A9Q3DF28_9BASI</name>